<keyword evidence="2" id="KW-1185">Reference proteome</keyword>
<dbReference type="InterPro" id="IPR029069">
    <property type="entry name" value="HotDog_dom_sf"/>
</dbReference>
<evidence type="ECO:0000313" key="2">
    <source>
        <dbReference type="Proteomes" id="UP000193077"/>
    </source>
</evidence>
<name>A0A1Y5TTK8_9RHOB</name>
<reference evidence="1 2" key="1">
    <citation type="submission" date="2017-03" db="EMBL/GenBank/DDBJ databases">
        <authorList>
            <person name="Afonso C.L."/>
            <person name="Miller P.J."/>
            <person name="Scott M.A."/>
            <person name="Spackman E."/>
            <person name="Goraichik I."/>
            <person name="Dimitrov K.M."/>
            <person name="Suarez D.L."/>
            <person name="Swayne D.E."/>
        </authorList>
    </citation>
    <scope>NUCLEOTIDE SEQUENCE [LARGE SCALE GENOMIC DNA]</scope>
    <source>
        <strain evidence="1 2">CECT 7639</strain>
    </source>
</reference>
<accession>A0A1Y5TTK8</accession>
<dbReference type="SUPFAM" id="SSF54637">
    <property type="entry name" value="Thioesterase/thiol ester dehydrase-isomerase"/>
    <property type="match status" value="1"/>
</dbReference>
<dbReference type="GO" id="GO:0061522">
    <property type="term" value="F:1,4-dihydroxy-2-naphthoyl-CoA thioesterase activity"/>
    <property type="evidence" value="ECO:0007669"/>
    <property type="project" value="UniProtKB-EC"/>
</dbReference>
<proteinExistence type="predicted"/>
<organism evidence="1 2">
    <name type="scientific">Falsiruegeria litorea R37</name>
    <dbReference type="NCBI Taxonomy" id="1200284"/>
    <lineage>
        <taxon>Bacteria</taxon>
        <taxon>Pseudomonadati</taxon>
        <taxon>Pseudomonadota</taxon>
        <taxon>Alphaproteobacteria</taxon>
        <taxon>Rhodobacterales</taxon>
        <taxon>Roseobacteraceae</taxon>
        <taxon>Falsiruegeria</taxon>
    </lineage>
</organism>
<gene>
    <name evidence="1" type="ORF">TRL7639_03911</name>
</gene>
<keyword evidence="1" id="KW-0378">Hydrolase</keyword>
<dbReference type="RefSeq" id="WP_085797534.1">
    <property type="nucleotide sequence ID" value="NZ_FWFO01000004.1"/>
</dbReference>
<evidence type="ECO:0000313" key="1">
    <source>
        <dbReference type="EMBL" id="SLN67770.1"/>
    </source>
</evidence>
<dbReference type="OrthoDB" id="7204167at2"/>
<sequence length="134" mass="15017">MAFDVQIPVRFKHCDPAGIVFFPRYFEMINDVVEDWFAQSLGTPFDVLVKENGAPTVEISAGFTAPSLHGDVLDFRLAPVRLGRSSVSYEITAHCGDELRLRCSGTLVYIQRMGKSQPWPDSIRERIEAQLPSS</sequence>
<dbReference type="EC" id="3.1.2.28" evidence="1"/>
<dbReference type="Proteomes" id="UP000193077">
    <property type="component" value="Unassembled WGS sequence"/>
</dbReference>
<dbReference type="AlphaFoldDB" id="A0A1Y5TTK8"/>
<dbReference type="Pfam" id="PF13279">
    <property type="entry name" value="4HBT_2"/>
    <property type="match status" value="1"/>
</dbReference>
<dbReference type="CDD" id="cd00586">
    <property type="entry name" value="4HBT"/>
    <property type="match status" value="1"/>
</dbReference>
<dbReference type="Gene3D" id="3.10.129.10">
    <property type="entry name" value="Hotdog Thioesterase"/>
    <property type="match status" value="1"/>
</dbReference>
<dbReference type="EMBL" id="FWFO01000004">
    <property type="protein sequence ID" value="SLN67770.1"/>
    <property type="molecule type" value="Genomic_DNA"/>
</dbReference>
<protein>
    <submittedName>
        <fullName evidence="1">1,4-dihydroxy-2-naphthoyl-CoA hydrolase</fullName>
        <ecNumber evidence="1">3.1.2.28</ecNumber>
    </submittedName>
</protein>